<dbReference type="InterPro" id="IPR011010">
    <property type="entry name" value="DNA_brk_join_enz"/>
</dbReference>
<dbReference type="PROSITE" id="PS51898">
    <property type="entry name" value="TYR_RECOMBINASE"/>
    <property type="match status" value="1"/>
</dbReference>
<keyword evidence="6" id="KW-1185">Reference proteome</keyword>
<evidence type="ECO:0000256" key="1">
    <source>
        <dbReference type="ARBA" id="ARBA00022829"/>
    </source>
</evidence>
<evidence type="ECO:0000313" key="5">
    <source>
        <dbReference type="EMBL" id="QUT05138.1"/>
    </source>
</evidence>
<keyword evidence="3" id="KW-0233">DNA recombination</keyword>
<evidence type="ECO:0000256" key="3">
    <source>
        <dbReference type="ARBA" id="ARBA00023172"/>
    </source>
</evidence>
<dbReference type="EMBL" id="CP073910">
    <property type="protein sequence ID" value="QUT05138.1"/>
    <property type="molecule type" value="Genomic_DNA"/>
</dbReference>
<keyword evidence="1" id="KW-0159">Chromosome partition</keyword>
<proteinExistence type="predicted"/>
<dbReference type="GO" id="GO:0007059">
    <property type="term" value="P:chromosome segregation"/>
    <property type="evidence" value="ECO:0007669"/>
    <property type="project" value="UniProtKB-KW"/>
</dbReference>
<keyword evidence="2" id="KW-0229">DNA integration</keyword>
<dbReference type="InterPro" id="IPR002104">
    <property type="entry name" value="Integrase_catalytic"/>
</dbReference>
<dbReference type="GO" id="GO:0006310">
    <property type="term" value="P:DNA recombination"/>
    <property type="evidence" value="ECO:0007669"/>
    <property type="project" value="UniProtKB-KW"/>
</dbReference>
<dbReference type="InterPro" id="IPR050090">
    <property type="entry name" value="Tyrosine_recombinase_XerCD"/>
</dbReference>
<dbReference type="GO" id="GO:0003677">
    <property type="term" value="F:DNA binding"/>
    <property type="evidence" value="ECO:0007669"/>
    <property type="project" value="InterPro"/>
</dbReference>
<dbReference type="Proteomes" id="UP000681425">
    <property type="component" value="Chromosome"/>
</dbReference>
<dbReference type="KEGG" id="spph:KFK14_19375"/>
<dbReference type="PANTHER" id="PTHR30349:SF81">
    <property type="entry name" value="TYROSINE RECOMBINASE XERC"/>
    <property type="match status" value="1"/>
</dbReference>
<reference evidence="5" key="1">
    <citation type="submission" date="2021-04" db="EMBL/GenBank/DDBJ databases">
        <title>Isolation of p-tert-butylphenol degrading bacteria Sphingobium phenoxybenzoativorans Tas13 from active sludge.</title>
        <authorList>
            <person name="Li Y."/>
        </authorList>
    </citation>
    <scope>NUCLEOTIDE SEQUENCE</scope>
    <source>
        <strain evidence="5">Tas13</strain>
    </source>
</reference>
<evidence type="ECO:0000256" key="2">
    <source>
        <dbReference type="ARBA" id="ARBA00022908"/>
    </source>
</evidence>
<name>A0A975K5F6_9SPHN</name>
<organism evidence="5 6">
    <name type="scientific">Sphingobium phenoxybenzoativorans</name>
    <dbReference type="NCBI Taxonomy" id="1592790"/>
    <lineage>
        <taxon>Bacteria</taxon>
        <taxon>Pseudomonadati</taxon>
        <taxon>Pseudomonadota</taxon>
        <taxon>Alphaproteobacteria</taxon>
        <taxon>Sphingomonadales</taxon>
        <taxon>Sphingomonadaceae</taxon>
        <taxon>Sphingobium</taxon>
    </lineage>
</organism>
<evidence type="ECO:0000259" key="4">
    <source>
        <dbReference type="PROSITE" id="PS51898"/>
    </source>
</evidence>
<dbReference type="Pfam" id="PF00589">
    <property type="entry name" value="Phage_integrase"/>
    <property type="match status" value="1"/>
</dbReference>
<dbReference type="PANTHER" id="PTHR30349">
    <property type="entry name" value="PHAGE INTEGRASE-RELATED"/>
    <property type="match status" value="1"/>
</dbReference>
<dbReference type="RefSeq" id="WP_212608828.1">
    <property type="nucleotide sequence ID" value="NZ_CP073910.1"/>
</dbReference>
<protein>
    <submittedName>
        <fullName evidence="5">Tyrosine-type recombinase/integrase</fullName>
    </submittedName>
</protein>
<feature type="domain" description="Tyr recombinase" evidence="4">
    <location>
        <begin position="99"/>
        <end position="302"/>
    </location>
</feature>
<dbReference type="SUPFAM" id="SSF56349">
    <property type="entry name" value="DNA breaking-rejoining enzymes"/>
    <property type="match status" value="1"/>
</dbReference>
<dbReference type="AlphaFoldDB" id="A0A975K5F6"/>
<sequence>MSLTDQLDRYLSVRRGLGYDLGTSERILRRFTRFADGEGAAYIDTPLFLRWHATLAEAQTSTRGARLSAVRLFAQWLSSFDPAHEVLPRGLLPSAIARSRPHIYSDAEIGAIIMAAKMLPSIYGLRGLTCSTLFGLIAVTGLRISEALALDGEDLEINHGVLRVRQGKLGKERLLPLDPSVVTRMIDYRVERDRLIGHPVTPMFVTDKATRLTDCAARYNFAHACQQIGLRTPQPYCKHGRGPRIHDLRHSFAVRTMIDWYRTGKDPAREMIRLTTYLGHSDPSNTYWYLEAVPELLDLAMARATADGREAVQ</sequence>
<accession>A0A975K5F6</accession>
<dbReference type="InterPro" id="IPR013762">
    <property type="entry name" value="Integrase-like_cat_sf"/>
</dbReference>
<gene>
    <name evidence="5" type="ORF">KFK14_19375</name>
</gene>
<dbReference type="Gene3D" id="1.10.443.10">
    <property type="entry name" value="Intergrase catalytic core"/>
    <property type="match status" value="1"/>
</dbReference>
<dbReference type="GO" id="GO:0015074">
    <property type="term" value="P:DNA integration"/>
    <property type="evidence" value="ECO:0007669"/>
    <property type="project" value="UniProtKB-KW"/>
</dbReference>
<evidence type="ECO:0000313" key="6">
    <source>
        <dbReference type="Proteomes" id="UP000681425"/>
    </source>
</evidence>